<evidence type="ECO:0000256" key="4">
    <source>
        <dbReference type="ARBA" id="ARBA00022692"/>
    </source>
</evidence>
<protein>
    <recommendedName>
        <fullName evidence="7">UPF0056 membrane protein</fullName>
    </recommendedName>
</protein>
<feature type="transmembrane region" description="Helical" evidence="7">
    <location>
        <begin position="135"/>
        <end position="156"/>
    </location>
</feature>
<dbReference type="Proteomes" id="UP000244093">
    <property type="component" value="Unassembled WGS sequence"/>
</dbReference>
<dbReference type="AlphaFoldDB" id="A0A2R7Y825"/>
<evidence type="ECO:0000256" key="5">
    <source>
        <dbReference type="ARBA" id="ARBA00022989"/>
    </source>
</evidence>
<evidence type="ECO:0000256" key="2">
    <source>
        <dbReference type="ARBA" id="ARBA00009784"/>
    </source>
</evidence>
<accession>A0A2R7Y825</accession>
<proteinExistence type="inferred from homology"/>
<feature type="transmembrane region" description="Helical" evidence="7">
    <location>
        <begin position="43"/>
        <end position="66"/>
    </location>
</feature>
<dbReference type="InterPro" id="IPR002771">
    <property type="entry name" value="Multi_antbiot-R_MarC"/>
</dbReference>
<evidence type="ECO:0000256" key="7">
    <source>
        <dbReference type="RuleBase" id="RU362048"/>
    </source>
</evidence>
<reference evidence="8 9" key="1">
    <citation type="journal article" date="2018" name="Syst. Appl. Microbiol.">
        <title>A new symbiotic nanoarchaeote (Candidatus Nanoclepta minutus) and its host (Zestosphaera tikiterensis gen. nov., sp. nov.) from a New Zealand hot spring.</title>
        <authorList>
            <person name="St John E."/>
            <person name="Liu Y."/>
            <person name="Podar M."/>
            <person name="Stott M.B."/>
            <person name="Meneghin J."/>
            <person name="Chen Z."/>
            <person name="Lagutin K."/>
            <person name="Mitchell K."/>
            <person name="Reysenbach A.L."/>
        </authorList>
    </citation>
    <scope>NUCLEOTIDE SEQUENCE [LARGE SCALE GENOMIC DNA]</scope>
    <source>
        <strain evidence="8">NZ3</strain>
    </source>
</reference>
<dbReference type="GO" id="GO:0005886">
    <property type="term" value="C:plasma membrane"/>
    <property type="evidence" value="ECO:0007669"/>
    <property type="project" value="UniProtKB-SubCell"/>
</dbReference>
<keyword evidence="6 7" id="KW-0472">Membrane</keyword>
<feature type="transmembrane region" description="Helical" evidence="7">
    <location>
        <begin position="12"/>
        <end position="31"/>
    </location>
</feature>
<gene>
    <name evidence="8" type="ORF">B7O98_04225</name>
</gene>
<comment type="subcellular location">
    <subcellularLocation>
        <location evidence="1 7">Cell membrane</location>
        <topology evidence="1 7">Multi-pass membrane protein</topology>
    </subcellularLocation>
</comment>
<name>A0A2R7Y825_9CREN</name>
<feature type="transmembrane region" description="Helical" evidence="7">
    <location>
        <begin position="107"/>
        <end position="129"/>
    </location>
</feature>
<evidence type="ECO:0000256" key="1">
    <source>
        <dbReference type="ARBA" id="ARBA00004651"/>
    </source>
</evidence>
<feature type="transmembrane region" description="Helical" evidence="7">
    <location>
        <begin position="177"/>
        <end position="198"/>
    </location>
</feature>
<comment type="caution">
    <text evidence="8">The sequence shown here is derived from an EMBL/GenBank/DDBJ whole genome shotgun (WGS) entry which is preliminary data.</text>
</comment>
<dbReference type="EMBL" id="NBVN01000002">
    <property type="protein sequence ID" value="PUA33626.1"/>
    <property type="molecule type" value="Genomic_DNA"/>
</dbReference>
<dbReference type="NCBIfam" id="TIGR00427">
    <property type="entry name" value="NAAT family transporter"/>
    <property type="match status" value="1"/>
</dbReference>
<keyword evidence="3" id="KW-1003">Cell membrane</keyword>
<evidence type="ECO:0000313" key="9">
    <source>
        <dbReference type="Proteomes" id="UP000244093"/>
    </source>
</evidence>
<dbReference type="Pfam" id="PF01914">
    <property type="entry name" value="MarC"/>
    <property type="match status" value="1"/>
</dbReference>
<keyword evidence="4 7" id="KW-0812">Transmembrane</keyword>
<organism evidence="8 9">
    <name type="scientific">Zestosphaera tikiterensis</name>
    <dbReference type="NCBI Taxonomy" id="1973259"/>
    <lineage>
        <taxon>Archaea</taxon>
        <taxon>Thermoproteota</taxon>
        <taxon>Thermoprotei</taxon>
        <taxon>Desulfurococcales</taxon>
        <taxon>Desulfurococcaceae</taxon>
        <taxon>Zestosphaera</taxon>
    </lineage>
</organism>
<dbReference type="PANTHER" id="PTHR33508">
    <property type="entry name" value="UPF0056 MEMBRANE PROTEIN YHCE"/>
    <property type="match status" value="1"/>
</dbReference>
<feature type="transmembrane region" description="Helical" evidence="7">
    <location>
        <begin position="78"/>
        <end position="95"/>
    </location>
</feature>
<sequence>MLDFLLNLLTIYVKVFAIIDPFAAIPTYLTLTEDFDERRRNEIIRKAFVAMTFMVIVFTLMGVWILNFFGITINSLRVAGGSILVVLAFDMLGEAPRSKKLEPGEIAVMPIATPLLVGPGTMTTIILSTLENPSISGYLTVLTASLMAVATATIILKYSEFLVKKLSKSFIKGLGRFMTIIIAATGFEMIKAGVMGWLSG</sequence>
<dbReference type="PANTHER" id="PTHR33508:SF1">
    <property type="entry name" value="UPF0056 MEMBRANE PROTEIN YHCE"/>
    <property type="match status" value="1"/>
</dbReference>
<evidence type="ECO:0000313" key="8">
    <source>
        <dbReference type="EMBL" id="PUA33626.1"/>
    </source>
</evidence>
<evidence type="ECO:0000256" key="6">
    <source>
        <dbReference type="ARBA" id="ARBA00023136"/>
    </source>
</evidence>
<evidence type="ECO:0000256" key="3">
    <source>
        <dbReference type="ARBA" id="ARBA00022475"/>
    </source>
</evidence>
<comment type="similarity">
    <text evidence="2 7">Belongs to the UPF0056 (MarC) family.</text>
</comment>
<keyword evidence="5 7" id="KW-1133">Transmembrane helix</keyword>